<keyword evidence="5" id="KW-0378">Hydrolase</keyword>
<dbReference type="SUPFAM" id="SSF53474">
    <property type="entry name" value="alpha/beta-Hydrolases"/>
    <property type="match status" value="1"/>
</dbReference>
<evidence type="ECO:0000256" key="9">
    <source>
        <dbReference type="ARBA" id="ARBA00047337"/>
    </source>
</evidence>
<dbReference type="GO" id="GO:0008474">
    <property type="term" value="F:palmitoyl-(protein) hydrolase activity"/>
    <property type="evidence" value="ECO:0007669"/>
    <property type="project" value="UniProtKB-EC"/>
</dbReference>
<organism evidence="11 12">
    <name type="scientific">Ogataea philodendri</name>
    <dbReference type="NCBI Taxonomy" id="1378263"/>
    <lineage>
        <taxon>Eukaryota</taxon>
        <taxon>Fungi</taxon>
        <taxon>Dikarya</taxon>
        <taxon>Ascomycota</taxon>
        <taxon>Saccharomycotina</taxon>
        <taxon>Pichiomycetes</taxon>
        <taxon>Pichiales</taxon>
        <taxon>Pichiaceae</taxon>
        <taxon>Ogataea</taxon>
    </lineage>
</organism>
<dbReference type="RefSeq" id="XP_046060708.1">
    <property type="nucleotide sequence ID" value="XM_046204689.1"/>
</dbReference>
<dbReference type="GO" id="GO:0052689">
    <property type="term" value="F:carboxylic ester hydrolase activity"/>
    <property type="evidence" value="ECO:0007669"/>
    <property type="project" value="UniProtKB-KW"/>
</dbReference>
<dbReference type="InterPro" id="IPR029058">
    <property type="entry name" value="AB_hydrolase_fold"/>
</dbReference>
<comment type="catalytic activity">
    <reaction evidence="9">
        <text>S-hexadecanoyl-L-cysteinyl-[protein] + H2O = L-cysteinyl-[protein] + hexadecanoate + H(+)</text>
        <dbReference type="Rhea" id="RHEA:19233"/>
        <dbReference type="Rhea" id="RHEA-COMP:10131"/>
        <dbReference type="Rhea" id="RHEA-COMP:11032"/>
        <dbReference type="ChEBI" id="CHEBI:7896"/>
        <dbReference type="ChEBI" id="CHEBI:15377"/>
        <dbReference type="ChEBI" id="CHEBI:15378"/>
        <dbReference type="ChEBI" id="CHEBI:29950"/>
        <dbReference type="ChEBI" id="CHEBI:74151"/>
        <dbReference type="EC" id="3.1.2.22"/>
    </reaction>
</comment>
<evidence type="ECO:0000256" key="4">
    <source>
        <dbReference type="ARBA" id="ARBA00022487"/>
    </source>
</evidence>
<sequence>MLSALRVSSSKPTATMVIIHGLGDSGEGWKFLSDIFQRQDQLKHINFVFPNAPLNPVSIAGGAQMPSWFDLYPPDDPTHPEDTVGFWKSADQIKQLIQKEIDSGIPSNRIIVGGFSQGAALSLAVAASSTTKLAGVLCLSGFCPVPSSLPGKVTDTNKSTPIFQAHGDEDPIIPLAQGRQTLELYRKLGFENIDFKEYAGMAHSSCPEELQDIIAFVRKTLP</sequence>
<dbReference type="Gene3D" id="3.40.50.1820">
    <property type="entry name" value="alpha/beta hydrolase"/>
    <property type="match status" value="1"/>
</dbReference>
<evidence type="ECO:0000313" key="12">
    <source>
        <dbReference type="Proteomes" id="UP000769157"/>
    </source>
</evidence>
<dbReference type="PANTHER" id="PTHR10655:SF17">
    <property type="entry name" value="LYSOPHOSPHOLIPASE-LIKE PROTEIN 1"/>
    <property type="match status" value="1"/>
</dbReference>
<comment type="caution">
    <text evidence="11">The sequence shown here is derived from an EMBL/GenBank/DDBJ whole genome shotgun (WGS) entry which is preliminary data.</text>
</comment>
<dbReference type="Pfam" id="PF02230">
    <property type="entry name" value="Abhydrolase_2"/>
    <property type="match status" value="1"/>
</dbReference>
<protein>
    <recommendedName>
        <fullName evidence="3">Acyl-protein thioesterase 1</fullName>
        <ecNumber evidence="2">3.1.2.22</ecNumber>
    </recommendedName>
    <alternativeName>
        <fullName evidence="8">Palmitoyl-protein hydrolase</fullName>
    </alternativeName>
</protein>
<dbReference type="InterPro" id="IPR003140">
    <property type="entry name" value="PLipase/COase/thioEstase"/>
</dbReference>
<evidence type="ECO:0000256" key="7">
    <source>
        <dbReference type="ARBA" id="ARBA00029392"/>
    </source>
</evidence>
<dbReference type="GO" id="GO:0005737">
    <property type="term" value="C:cytoplasm"/>
    <property type="evidence" value="ECO:0007669"/>
    <property type="project" value="TreeGrafter"/>
</dbReference>
<name>A0A9P8P6E2_9ASCO</name>
<dbReference type="PANTHER" id="PTHR10655">
    <property type="entry name" value="LYSOPHOSPHOLIPASE-RELATED"/>
    <property type="match status" value="1"/>
</dbReference>
<evidence type="ECO:0000256" key="1">
    <source>
        <dbReference type="ARBA" id="ARBA00006499"/>
    </source>
</evidence>
<evidence type="ECO:0000256" key="8">
    <source>
        <dbReference type="ARBA" id="ARBA00031195"/>
    </source>
</evidence>
<dbReference type="GO" id="GO:0006631">
    <property type="term" value="P:fatty acid metabolic process"/>
    <property type="evidence" value="ECO:0007669"/>
    <property type="project" value="UniProtKB-KW"/>
</dbReference>
<evidence type="ECO:0000256" key="5">
    <source>
        <dbReference type="ARBA" id="ARBA00022801"/>
    </source>
</evidence>
<keyword evidence="6" id="KW-0276">Fatty acid metabolism</keyword>
<dbReference type="AlphaFoldDB" id="A0A9P8P6E2"/>
<dbReference type="InterPro" id="IPR050565">
    <property type="entry name" value="LYPA1-2/EST-like"/>
</dbReference>
<evidence type="ECO:0000256" key="3">
    <source>
        <dbReference type="ARBA" id="ARBA00014923"/>
    </source>
</evidence>
<feature type="domain" description="Phospholipase/carboxylesterase/thioesterase" evidence="10">
    <location>
        <begin position="8"/>
        <end position="220"/>
    </location>
</feature>
<dbReference type="GeneID" id="70235655"/>
<dbReference type="EMBL" id="JAEUBE010000295">
    <property type="protein sequence ID" value="KAH3665504.1"/>
    <property type="molecule type" value="Genomic_DNA"/>
</dbReference>
<keyword evidence="12" id="KW-1185">Reference proteome</keyword>
<keyword evidence="4" id="KW-0719">Serine esterase</keyword>
<proteinExistence type="inferred from homology"/>
<comment type="similarity">
    <text evidence="1">Belongs to the AB hydrolase superfamily. AB hydrolase 2 family.</text>
</comment>
<dbReference type="EC" id="3.1.2.22" evidence="2"/>
<comment type="function">
    <text evidence="7">Hydrolyzes fatty acids from S-acylated cysteine residues in proteins with a strong preference for palmitoylated G-alpha proteins over other acyl substrates. Mediates the deacylation of G-alpha proteins such as GPA1 in vivo, but has weak or no activity toward palmitoylated Ras proteins. Has weak lysophospholipase activity in vitro; however such activity may not exist in vivo.</text>
</comment>
<gene>
    <name evidence="11" type="ORF">OGAPHI_003690</name>
</gene>
<accession>A0A9P8P6E2</accession>
<evidence type="ECO:0000256" key="6">
    <source>
        <dbReference type="ARBA" id="ARBA00022832"/>
    </source>
</evidence>
<evidence type="ECO:0000313" key="11">
    <source>
        <dbReference type="EMBL" id="KAH3665504.1"/>
    </source>
</evidence>
<evidence type="ECO:0000259" key="10">
    <source>
        <dbReference type="Pfam" id="PF02230"/>
    </source>
</evidence>
<keyword evidence="6" id="KW-0443">Lipid metabolism</keyword>
<reference evidence="11" key="1">
    <citation type="journal article" date="2021" name="Open Biol.">
        <title>Shared evolutionary footprints suggest mitochondrial oxidative damage underlies multiple complex I losses in fungi.</title>
        <authorList>
            <person name="Schikora-Tamarit M.A."/>
            <person name="Marcet-Houben M."/>
            <person name="Nosek J."/>
            <person name="Gabaldon T."/>
        </authorList>
    </citation>
    <scope>NUCLEOTIDE SEQUENCE</scope>
    <source>
        <strain evidence="11">CBS6075</strain>
    </source>
</reference>
<dbReference type="OrthoDB" id="2418081at2759"/>
<dbReference type="Proteomes" id="UP000769157">
    <property type="component" value="Unassembled WGS sequence"/>
</dbReference>
<reference evidence="11" key="2">
    <citation type="submission" date="2021-01" db="EMBL/GenBank/DDBJ databases">
        <authorList>
            <person name="Schikora-Tamarit M.A."/>
        </authorList>
    </citation>
    <scope>NUCLEOTIDE SEQUENCE</scope>
    <source>
        <strain evidence="11">CBS6075</strain>
    </source>
</reference>
<evidence type="ECO:0000256" key="2">
    <source>
        <dbReference type="ARBA" id="ARBA00012423"/>
    </source>
</evidence>